<evidence type="ECO:0000313" key="2">
    <source>
        <dbReference type="EMBL" id="JAE13459.1"/>
    </source>
</evidence>
<feature type="region of interest" description="Disordered" evidence="1">
    <location>
        <begin position="11"/>
        <end position="32"/>
    </location>
</feature>
<name>A0A0A9FQB8_ARUDO</name>
<evidence type="ECO:0000256" key="1">
    <source>
        <dbReference type="SAM" id="MobiDB-lite"/>
    </source>
</evidence>
<reference evidence="2" key="1">
    <citation type="submission" date="2014-09" db="EMBL/GenBank/DDBJ databases">
        <authorList>
            <person name="Magalhaes I.L.F."/>
            <person name="Oliveira U."/>
            <person name="Santos F.R."/>
            <person name="Vidigal T.H.D.A."/>
            <person name="Brescovit A.D."/>
            <person name="Santos A.J."/>
        </authorList>
    </citation>
    <scope>NUCLEOTIDE SEQUENCE</scope>
    <source>
        <tissue evidence="2">Shoot tissue taken approximately 20 cm above the soil surface</tissue>
    </source>
</reference>
<proteinExistence type="predicted"/>
<feature type="compositionally biased region" description="Low complexity" evidence="1">
    <location>
        <begin position="20"/>
        <end position="32"/>
    </location>
</feature>
<dbReference type="AlphaFoldDB" id="A0A0A9FQB8"/>
<organism evidence="2">
    <name type="scientific">Arundo donax</name>
    <name type="common">Giant reed</name>
    <name type="synonym">Donax arundinaceus</name>
    <dbReference type="NCBI Taxonomy" id="35708"/>
    <lineage>
        <taxon>Eukaryota</taxon>
        <taxon>Viridiplantae</taxon>
        <taxon>Streptophyta</taxon>
        <taxon>Embryophyta</taxon>
        <taxon>Tracheophyta</taxon>
        <taxon>Spermatophyta</taxon>
        <taxon>Magnoliopsida</taxon>
        <taxon>Liliopsida</taxon>
        <taxon>Poales</taxon>
        <taxon>Poaceae</taxon>
        <taxon>PACMAD clade</taxon>
        <taxon>Arundinoideae</taxon>
        <taxon>Arundineae</taxon>
        <taxon>Arundo</taxon>
    </lineage>
</organism>
<accession>A0A0A9FQB8</accession>
<dbReference type="EMBL" id="GBRH01184437">
    <property type="protein sequence ID" value="JAE13459.1"/>
    <property type="molecule type" value="Transcribed_RNA"/>
</dbReference>
<protein>
    <submittedName>
        <fullName evidence="2">Zmm29</fullName>
    </submittedName>
</protein>
<sequence length="50" mass="5327">MAASPLLLTHLPLPNGPILTSTSTGTTKFQTTSAVQREEARTWCADSVLL</sequence>
<reference evidence="2" key="2">
    <citation type="journal article" date="2015" name="Data Brief">
        <title>Shoot transcriptome of the giant reed, Arundo donax.</title>
        <authorList>
            <person name="Barrero R.A."/>
            <person name="Guerrero F.D."/>
            <person name="Moolhuijzen P."/>
            <person name="Goolsby J.A."/>
            <person name="Tidwell J."/>
            <person name="Bellgard S.E."/>
            <person name="Bellgard M.I."/>
        </authorList>
    </citation>
    <scope>NUCLEOTIDE SEQUENCE</scope>
    <source>
        <tissue evidence="2">Shoot tissue taken approximately 20 cm above the soil surface</tissue>
    </source>
</reference>